<dbReference type="Proteomes" id="UP001630127">
    <property type="component" value="Unassembled WGS sequence"/>
</dbReference>
<sequence>MVGLGGRRSMRLPTITTSSAPTIPLGTENNPNKGVSSTIIEAPENVPVVLESNVEKFEANTLALEDWKWLCDHFYSDAFQEKSIRNSKNRTSLTTLPRSGSVSLQAYQHEEGCGDIDLYKVEFTNKNGDCVDKKHEDKYKKMKFDFDQAIENGDPMNKAAICAKHLGTTLGYIRGTGRGPKPPKKVRSSSTTILPSIMDEQMQEELTKAKRELTQATKKLDETGEELAETKKKLNRQQNMIDWMKDIVIEKFGMTLPTLCSEDTSGDGLFGKKEMGIAWEENKMYFTANREQWDGLCQGKTIIGAFAQSSTTQVNQDSVAPPRNVGVGSSKNGGKKGPLAQLSTKLSTSLR</sequence>
<evidence type="ECO:0008006" key="5">
    <source>
        <dbReference type="Google" id="ProtNLM"/>
    </source>
</evidence>
<comment type="caution">
    <text evidence="3">The sequence shown here is derived from an EMBL/GenBank/DDBJ whole genome shotgun (WGS) entry which is preliminary data.</text>
</comment>
<proteinExistence type="predicted"/>
<dbReference type="EMBL" id="JBJUIK010000003">
    <property type="protein sequence ID" value="KAL3533168.1"/>
    <property type="molecule type" value="Genomic_DNA"/>
</dbReference>
<organism evidence="3 4">
    <name type="scientific">Cinchona calisaya</name>
    <dbReference type="NCBI Taxonomy" id="153742"/>
    <lineage>
        <taxon>Eukaryota</taxon>
        <taxon>Viridiplantae</taxon>
        <taxon>Streptophyta</taxon>
        <taxon>Embryophyta</taxon>
        <taxon>Tracheophyta</taxon>
        <taxon>Spermatophyta</taxon>
        <taxon>Magnoliopsida</taxon>
        <taxon>eudicotyledons</taxon>
        <taxon>Gunneridae</taxon>
        <taxon>Pentapetalae</taxon>
        <taxon>asterids</taxon>
        <taxon>lamiids</taxon>
        <taxon>Gentianales</taxon>
        <taxon>Rubiaceae</taxon>
        <taxon>Cinchonoideae</taxon>
        <taxon>Cinchoneae</taxon>
        <taxon>Cinchona</taxon>
    </lineage>
</organism>
<evidence type="ECO:0000256" key="1">
    <source>
        <dbReference type="SAM" id="Coils"/>
    </source>
</evidence>
<dbReference type="Pfam" id="PF03004">
    <property type="entry name" value="Transposase_24"/>
    <property type="match status" value="1"/>
</dbReference>
<feature type="region of interest" description="Disordered" evidence="2">
    <location>
        <begin position="1"/>
        <end position="30"/>
    </location>
</feature>
<protein>
    <recommendedName>
        <fullName evidence="5">Transposase, Ptta/En/Spm, plant</fullName>
    </recommendedName>
</protein>
<reference evidence="3 4" key="1">
    <citation type="submission" date="2024-11" db="EMBL/GenBank/DDBJ databases">
        <title>A near-complete genome assembly of Cinchona calisaya.</title>
        <authorList>
            <person name="Lian D.C."/>
            <person name="Zhao X.W."/>
            <person name="Wei L."/>
        </authorList>
    </citation>
    <scope>NUCLEOTIDE SEQUENCE [LARGE SCALE GENOMIC DNA]</scope>
    <source>
        <tissue evidence="3">Nenye</tissue>
    </source>
</reference>
<evidence type="ECO:0000256" key="2">
    <source>
        <dbReference type="SAM" id="MobiDB-lite"/>
    </source>
</evidence>
<dbReference type="InterPro" id="IPR004252">
    <property type="entry name" value="Probable_transposase_24"/>
</dbReference>
<evidence type="ECO:0000313" key="4">
    <source>
        <dbReference type="Proteomes" id="UP001630127"/>
    </source>
</evidence>
<feature type="compositionally biased region" description="Low complexity" evidence="2">
    <location>
        <begin position="13"/>
        <end position="24"/>
    </location>
</feature>
<name>A0ABD3APP6_9GENT</name>
<feature type="region of interest" description="Disordered" evidence="2">
    <location>
        <begin position="311"/>
        <end position="351"/>
    </location>
</feature>
<keyword evidence="4" id="KW-1185">Reference proteome</keyword>
<accession>A0ABD3APP6</accession>
<feature type="coiled-coil region" evidence="1">
    <location>
        <begin position="199"/>
        <end position="240"/>
    </location>
</feature>
<gene>
    <name evidence="3" type="ORF">ACH5RR_006689</name>
</gene>
<evidence type="ECO:0000313" key="3">
    <source>
        <dbReference type="EMBL" id="KAL3533168.1"/>
    </source>
</evidence>
<keyword evidence="1" id="KW-0175">Coiled coil</keyword>
<feature type="compositionally biased region" description="Polar residues" evidence="2">
    <location>
        <begin position="341"/>
        <end position="351"/>
    </location>
</feature>
<dbReference type="AlphaFoldDB" id="A0ABD3APP6"/>